<evidence type="ECO:0000256" key="9">
    <source>
        <dbReference type="SAM" id="Phobius"/>
    </source>
</evidence>
<dbReference type="InterPro" id="IPR000504">
    <property type="entry name" value="RRM_dom"/>
</dbReference>
<name>A0A8S2CSJ4_9BILA</name>
<evidence type="ECO:0000256" key="4">
    <source>
        <dbReference type="ARBA" id="ARBA00022989"/>
    </source>
</evidence>
<dbReference type="AlphaFoldDB" id="A0A8S2CSJ4"/>
<evidence type="ECO:0000256" key="2">
    <source>
        <dbReference type="ARBA" id="ARBA00004141"/>
    </source>
</evidence>
<dbReference type="InterPro" id="IPR035979">
    <property type="entry name" value="RBD_domain_sf"/>
</dbReference>
<dbReference type="GO" id="GO:0006631">
    <property type="term" value="P:fatty acid metabolic process"/>
    <property type="evidence" value="ECO:0007669"/>
    <property type="project" value="TreeGrafter"/>
</dbReference>
<dbReference type="GO" id="GO:0006974">
    <property type="term" value="P:DNA damage response"/>
    <property type="evidence" value="ECO:0007669"/>
    <property type="project" value="InterPro"/>
</dbReference>
<gene>
    <name evidence="11" type="ORF">OVA965_LOCUS720</name>
    <name evidence="12" type="ORF">TMI583_LOCUS720</name>
</gene>
<dbReference type="EMBL" id="CAJOBA010000109">
    <property type="protein sequence ID" value="CAF3504879.1"/>
    <property type="molecule type" value="Genomic_DNA"/>
</dbReference>
<dbReference type="Proteomes" id="UP000677228">
    <property type="component" value="Unassembled WGS sequence"/>
</dbReference>
<dbReference type="Gene3D" id="3.30.70.330">
    <property type="match status" value="1"/>
</dbReference>
<dbReference type="InterPro" id="IPR037151">
    <property type="entry name" value="AlkB-like_sf"/>
</dbReference>
<evidence type="ECO:0000256" key="5">
    <source>
        <dbReference type="ARBA" id="ARBA00023136"/>
    </source>
</evidence>
<feature type="coiled-coil region" evidence="7">
    <location>
        <begin position="868"/>
        <end position="960"/>
    </location>
</feature>
<keyword evidence="5 9" id="KW-0472">Membrane</keyword>
<organism evidence="11 13">
    <name type="scientific">Didymodactylos carnosus</name>
    <dbReference type="NCBI Taxonomy" id="1234261"/>
    <lineage>
        <taxon>Eukaryota</taxon>
        <taxon>Metazoa</taxon>
        <taxon>Spiralia</taxon>
        <taxon>Gnathifera</taxon>
        <taxon>Rotifera</taxon>
        <taxon>Eurotatoria</taxon>
        <taxon>Bdelloidea</taxon>
        <taxon>Philodinida</taxon>
        <taxon>Philodinidae</taxon>
        <taxon>Didymodactylos</taxon>
    </lineage>
</organism>
<feature type="region of interest" description="Disordered" evidence="8">
    <location>
        <begin position="233"/>
        <end position="295"/>
    </location>
</feature>
<protein>
    <recommendedName>
        <fullName evidence="10">RRM domain-containing protein</fullName>
    </recommendedName>
</protein>
<dbReference type="Proteomes" id="UP000682733">
    <property type="component" value="Unassembled WGS sequence"/>
</dbReference>
<dbReference type="EMBL" id="CAJNOK010000109">
    <property type="protein sequence ID" value="CAF0729866.1"/>
    <property type="molecule type" value="Genomic_DNA"/>
</dbReference>
<dbReference type="InterPro" id="IPR027973">
    <property type="entry name" value="FSAF1-like"/>
</dbReference>
<keyword evidence="6" id="KW-0694">RNA-binding</keyword>
<evidence type="ECO:0000256" key="1">
    <source>
        <dbReference type="ARBA" id="ARBA00001954"/>
    </source>
</evidence>
<proteinExistence type="predicted"/>
<evidence type="ECO:0000259" key="10">
    <source>
        <dbReference type="PROSITE" id="PS50102"/>
    </source>
</evidence>
<dbReference type="InterPro" id="IPR007829">
    <property type="entry name" value="TM2"/>
</dbReference>
<feature type="transmembrane region" description="Helical" evidence="9">
    <location>
        <begin position="119"/>
        <end position="140"/>
    </location>
</feature>
<evidence type="ECO:0000313" key="12">
    <source>
        <dbReference type="EMBL" id="CAF3504879.1"/>
    </source>
</evidence>
<dbReference type="PANTHER" id="PTHR21052:SF0">
    <property type="entry name" value="ALPHA-KETOGLUTARATE-DEPENDENT DIOXYGENASE ALKB HOMOLOG 7, MITOCHONDRIAL"/>
    <property type="match status" value="1"/>
</dbReference>
<reference evidence="11" key="1">
    <citation type="submission" date="2021-02" db="EMBL/GenBank/DDBJ databases">
        <authorList>
            <person name="Nowell W R."/>
        </authorList>
    </citation>
    <scope>NUCLEOTIDE SEQUENCE</scope>
</reference>
<dbReference type="PANTHER" id="PTHR21052">
    <property type="entry name" value="SPERMATOGENESIS ASSOCIATED 11-RELATED"/>
    <property type="match status" value="1"/>
</dbReference>
<evidence type="ECO:0000313" key="13">
    <source>
        <dbReference type="Proteomes" id="UP000677228"/>
    </source>
</evidence>
<feature type="domain" description="RRM" evidence="10">
    <location>
        <begin position="754"/>
        <end position="828"/>
    </location>
</feature>
<dbReference type="Pfam" id="PF15375">
    <property type="entry name" value="FSAF1"/>
    <property type="match status" value="1"/>
</dbReference>
<accession>A0A8S2CSJ4</accession>
<dbReference type="Gene3D" id="2.60.120.590">
    <property type="entry name" value="Alpha-ketoglutarate-dependent dioxygenase AlkB-like"/>
    <property type="match status" value="1"/>
</dbReference>
<feature type="domain" description="RRM" evidence="10">
    <location>
        <begin position="668"/>
        <end position="747"/>
    </location>
</feature>
<feature type="transmembrane region" description="Helical" evidence="9">
    <location>
        <begin position="12"/>
        <end position="31"/>
    </location>
</feature>
<feature type="region of interest" description="Disordered" evidence="8">
    <location>
        <begin position="1119"/>
        <end position="1145"/>
    </location>
</feature>
<feature type="transmembrane region" description="Helical" evidence="9">
    <location>
        <begin position="147"/>
        <end position="172"/>
    </location>
</feature>
<sequence>MSVKFNCSNGLICNFSIVIFLFLIPSSLFSVSSVTLQTPTLSQCQDLLLGQYRCDSPIIDNFTQEPVGCQRNHSSNDDTAPILCYTAPNISCSNGIYNASTDTYLFEKRVKCRWTNGKYYRTTIALSLFLGIFGVDRIYLGYYVIGLLKLFTCGFMLIGVLIDLILIILQILPPADKSNYIIEYYGPRIIWNMVARHIENIKDLLFNEPLFNNNDGDEEVKISRSAKRKRIKKQKQQEIQSKKQEEEKQQPIETIVFNDPKKRRKNKKISSTSIQSTNRLDEQEDETQQDLDNKTGELDLEKARYDVYKFGITGLEKTKYKNARIALAVSLGAKPPKQKSINYREFLEKSKENKVKEKESIENARLLGDIFRKNLSSKQNINQHKNRKALINRGDVGHLPFSSVGTFKSGVLRLSKSDIALKFTVSGLLKTNIYRFLTTQLNISSLNDHTVSNILYNNDKTYDLLHNCLQVIDNYLTDDENQQFLNELEPYMKRKRYEYNENFFFSFWAIHGYRETEKSQWTVQNDQVIKRVKQLAFTEPTKTLIDVHVLDLAKDGYIKPHIDSIRYCGTTIAGLSFLSPSVMRLIHEKEPTLIAYILLKPKSLYIMKDNARFMFTHEILNDKESYFNNVHIPRNRHTIFVTFNPRHKQSNLKMYQTNAKYNSKREKNQIVVAGICELSDEQIENYFSKYGSVTRINSIRKRLQSSCCFIFISFNSSTDPIFQDRPHSIDGKQILVRRLLPDNLPKSEQFESVFSLYISKISSIIQKVNTDELKKLFERYGIIKTFEYQRQFDRVLIEYDDYDCVDRIIIDKPHVINNEELSIQKNIPPNHNSLIRQFSSCNNLNLKATTNGYALKQYRNGNGDQRHRNDLEKMFNELQKQYDETLKDSGNTKTAYKIMEKELDDLKKKNDHLEHSYDELFKKYHQLKQQEQRELMNNNQPELENRILELHKQLENITNQLQHSVNVEKIAQAENYHLQVQYDNLLKQHHQLKQENVYEYRKLSGQSNEEEEEVHELGKRVDDLNKQLERITSQEKYAVHAEKIAKKCCELMKYEYLKMADLYNEKVVECNELLERCLKIELLSSTHILYQKPLVNHSFAVIQQEEMETQKHITDYFSNQNSSIKSSGTTDIKKRKQQQQKQLGPSQFGIIEQSI</sequence>
<evidence type="ECO:0000256" key="6">
    <source>
        <dbReference type="PROSITE-ProRule" id="PRU00176"/>
    </source>
</evidence>
<feature type="compositionally biased region" description="Basic and acidic residues" evidence="8">
    <location>
        <begin position="240"/>
        <end position="250"/>
    </location>
</feature>
<dbReference type="SMART" id="SM00360">
    <property type="entry name" value="RRM"/>
    <property type="match status" value="2"/>
</dbReference>
<comment type="caution">
    <text evidence="11">The sequence shown here is derived from an EMBL/GenBank/DDBJ whole genome shotgun (WGS) entry which is preliminary data.</text>
</comment>
<feature type="coiled-coil region" evidence="7">
    <location>
        <begin position="1000"/>
        <end position="1034"/>
    </location>
</feature>
<comment type="subcellular location">
    <subcellularLocation>
        <location evidence="2">Membrane</location>
        <topology evidence="2">Multi-pass membrane protein</topology>
    </subcellularLocation>
</comment>
<keyword evidence="4 9" id="KW-1133">Transmembrane helix</keyword>
<dbReference type="Pfam" id="PF05154">
    <property type="entry name" value="TM2"/>
    <property type="match status" value="1"/>
</dbReference>
<dbReference type="GO" id="GO:0003723">
    <property type="term" value="F:RNA binding"/>
    <property type="evidence" value="ECO:0007669"/>
    <property type="project" value="UniProtKB-UniRule"/>
</dbReference>
<dbReference type="PROSITE" id="PS50102">
    <property type="entry name" value="RRM"/>
    <property type="match status" value="2"/>
</dbReference>
<dbReference type="GO" id="GO:0016020">
    <property type="term" value="C:membrane"/>
    <property type="evidence" value="ECO:0007669"/>
    <property type="project" value="UniProtKB-SubCell"/>
</dbReference>
<comment type="cofactor">
    <cofactor evidence="1">
        <name>Fe(2+)</name>
        <dbReference type="ChEBI" id="CHEBI:29033"/>
    </cofactor>
</comment>
<evidence type="ECO:0000256" key="3">
    <source>
        <dbReference type="ARBA" id="ARBA00022692"/>
    </source>
</evidence>
<dbReference type="InterPro" id="IPR032870">
    <property type="entry name" value="ALKBH7-like"/>
</dbReference>
<dbReference type="SUPFAM" id="SSF54928">
    <property type="entry name" value="RNA-binding domain, RBD"/>
    <property type="match status" value="1"/>
</dbReference>
<feature type="compositionally biased region" description="Polar residues" evidence="8">
    <location>
        <begin position="1119"/>
        <end position="1130"/>
    </location>
</feature>
<feature type="compositionally biased region" description="Polar residues" evidence="8">
    <location>
        <begin position="269"/>
        <end position="278"/>
    </location>
</feature>
<evidence type="ECO:0000313" key="11">
    <source>
        <dbReference type="EMBL" id="CAF0729866.1"/>
    </source>
</evidence>
<dbReference type="GO" id="GO:0005759">
    <property type="term" value="C:mitochondrial matrix"/>
    <property type="evidence" value="ECO:0007669"/>
    <property type="project" value="TreeGrafter"/>
</dbReference>
<dbReference type="SUPFAM" id="SSF51197">
    <property type="entry name" value="Clavaminate synthase-like"/>
    <property type="match status" value="1"/>
</dbReference>
<keyword evidence="7" id="KW-0175">Coiled coil</keyword>
<evidence type="ECO:0000256" key="7">
    <source>
        <dbReference type="SAM" id="Coils"/>
    </source>
</evidence>
<evidence type="ECO:0000256" key="8">
    <source>
        <dbReference type="SAM" id="MobiDB-lite"/>
    </source>
</evidence>
<keyword evidence="3 9" id="KW-0812">Transmembrane</keyword>
<dbReference type="InterPro" id="IPR012677">
    <property type="entry name" value="Nucleotide-bd_a/b_plait_sf"/>
</dbReference>